<dbReference type="PANTHER" id="PTHR43798">
    <property type="entry name" value="MONOACYLGLYCEROL LIPASE"/>
    <property type="match status" value="1"/>
</dbReference>
<dbReference type="PANTHER" id="PTHR43798:SF5">
    <property type="entry name" value="MONOACYLGLYCEROL LIPASE ABHD6"/>
    <property type="match status" value="1"/>
</dbReference>
<dbReference type="SUPFAM" id="SSF53474">
    <property type="entry name" value="alpha/beta-Hydrolases"/>
    <property type="match status" value="1"/>
</dbReference>
<feature type="domain" description="AB hydrolase-1" evidence="2">
    <location>
        <begin position="12"/>
        <end position="247"/>
    </location>
</feature>
<dbReference type="Pfam" id="PF12697">
    <property type="entry name" value="Abhydrolase_6"/>
    <property type="match status" value="1"/>
</dbReference>
<dbReference type="EMBL" id="CP074371">
    <property type="protein sequence ID" value="QVI22120.1"/>
    <property type="molecule type" value="Genomic_DNA"/>
</dbReference>
<keyword evidence="1" id="KW-0472">Membrane</keyword>
<evidence type="ECO:0000313" key="4">
    <source>
        <dbReference type="Proteomes" id="UP000683310"/>
    </source>
</evidence>
<evidence type="ECO:0000313" key="3">
    <source>
        <dbReference type="EMBL" id="QVI22120.1"/>
    </source>
</evidence>
<organism evidence="3 4">
    <name type="scientific">Nocardia tengchongensis</name>
    <dbReference type="NCBI Taxonomy" id="2055889"/>
    <lineage>
        <taxon>Bacteria</taxon>
        <taxon>Bacillati</taxon>
        <taxon>Actinomycetota</taxon>
        <taxon>Actinomycetes</taxon>
        <taxon>Mycobacteriales</taxon>
        <taxon>Nocardiaceae</taxon>
        <taxon>Nocardia</taxon>
    </lineage>
</organism>
<feature type="transmembrane region" description="Helical" evidence="1">
    <location>
        <begin position="119"/>
        <end position="140"/>
    </location>
</feature>
<accession>A0ABX8CVC2</accession>
<keyword evidence="1" id="KW-1133">Transmembrane helix</keyword>
<evidence type="ECO:0000256" key="1">
    <source>
        <dbReference type="SAM" id="Phobius"/>
    </source>
</evidence>
<dbReference type="PRINTS" id="PR00412">
    <property type="entry name" value="EPOXHYDRLASE"/>
</dbReference>
<sequence length="257" mass="27573">MSLDTRVRTTNVVLLHGQPGDRSDWDAVTALLPGSIQALALDRPGYGDNPEPAGTIEDNARWLLDRLDREGIDSTVLAGHSYGGAIALAAATLAPRRVRGLVLVASVGPGCLTRWDELLAAPVAGAALAVTAWSVLPWLARKSLDHSHSRTGTPNTLHLLGGIRHRHGAVWRSFLSEQRELFDGLDRWTERLSDIPIPALILADPADKVVPISTSHALCEQLPCARIELVNGGGHHLPRRLPGAVAARIGEFVDSLE</sequence>
<keyword evidence="4" id="KW-1185">Reference proteome</keyword>
<keyword evidence="1" id="KW-0812">Transmembrane</keyword>
<name>A0ABX8CVC2_9NOCA</name>
<proteinExistence type="predicted"/>
<dbReference type="InterPro" id="IPR000073">
    <property type="entry name" value="AB_hydrolase_1"/>
</dbReference>
<keyword evidence="3" id="KW-0378">Hydrolase</keyword>
<dbReference type="GO" id="GO:0016787">
    <property type="term" value="F:hydrolase activity"/>
    <property type="evidence" value="ECO:0007669"/>
    <property type="project" value="UniProtKB-KW"/>
</dbReference>
<dbReference type="Gene3D" id="3.40.50.1820">
    <property type="entry name" value="alpha/beta hydrolase"/>
    <property type="match status" value="1"/>
</dbReference>
<dbReference type="Proteomes" id="UP000683310">
    <property type="component" value="Chromosome"/>
</dbReference>
<dbReference type="InterPro" id="IPR000639">
    <property type="entry name" value="Epox_hydrolase-like"/>
</dbReference>
<protein>
    <submittedName>
        <fullName evidence="3">Alpha/beta hydrolase</fullName>
    </submittedName>
</protein>
<reference evidence="3 4" key="1">
    <citation type="submission" date="2021-04" db="EMBL/GenBank/DDBJ databases">
        <title>Nocardia tengchongensis.</title>
        <authorList>
            <person name="Zhuang k."/>
            <person name="Ran Y."/>
            <person name="Li W."/>
        </authorList>
    </citation>
    <scope>NUCLEOTIDE SEQUENCE [LARGE SCALE GENOMIC DNA]</scope>
    <source>
        <strain evidence="3 4">CFH S0057</strain>
    </source>
</reference>
<dbReference type="InterPro" id="IPR050266">
    <property type="entry name" value="AB_hydrolase_sf"/>
</dbReference>
<evidence type="ECO:0000259" key="2">
    <source>
        <dbReference type="Pfam" id="PF12697"/>
    </source>
</evidence>
<dbReference type="PRINTS" id="PR00111">
    <property type="entry name" value="ABHYDROLASE"/>
</dbReference>
<gene>
    <name evidence="3" type="ORF">KHQ06_02995</name>
</gene>
<dbReference type="InterPro" id="IPR029058">
    <property type="entry name" value="AB_hydrolase_fold"/>
</dbReference>